<evidence type="ECO:0000313" key="3">
    <source>
        <dbReference type="Proteomes" id="UP001213681"/>
    </source>
</evidence>
<comment type="caution">
    <text evidence="2">The sequence shown here is derived from an EMBL/GenBank/DDBJ whole genome shotgun (WGS) entry which is preliminary data.</text>
</comment>
<evidence type="ECO:0000313" key="2">
    <source>
        <dbReference type="EMBL" id="KAJ5455687.1"/>
    </source>
</evidence>
<evidence type="ECO:0000256" key="1">
    <source>
        <dbReference type="SAM" id="MobiDB-lite"/>
    </source>
</evidence>
<protein>
    <submittedName>
        <fullName evidence="2">Uncharacterized protein</fullName>
    </submittedName>
</protein>
<keyword evidence="3" id="KW-1185">Reference proteome</keyword>
<dbReference type="AlphaFoldDB" id="A0AAD6CBM2"/>
<feature type="region of interest" description="Disordered" evidence="1">
    <location>
        <begin position="18"/>
        <end position="51"/>
    </location>
</feature>
<dbReference type="EMBL" id="JAPVEA010000004">
    <property type="protein sequence ID" value="KAJ5455687.1"/>
    <property type="molecule type" value="Genomic_DNA"/>
</dbReference>
<dbReference type="GeneID" id="81597576"/>
<dbReference type="RefSeq" id="XP_056768060.1">
    <property type="nucleotide sequence ID" value="XM_056907333.1"/>
</dbReference>
<organism evidence="2 3">
    <name type="scientific">Penicillium daleae</name>
    <dbReference type="NCBI Taxonomy" id="63821"/>
    <lineage>
        <taxon>Eukaryota</taxon>
        <taxon>Fungi</taxon>
        <taxon>Dikarya</taxon>
        <taxon>Ascomycota</taxon>
        <taxon>Pezizomycotina</taxon>
        <taxon>Eurotiomycetes</taxon>
        <taxon>Eurotiomycetidae</taxon>
        <taxon>Eurotiales</taxon>
        <taxon>Aspergillaceae</taxon>
        <taxon>Penicillium</taxon>
    </lineage>
</organism>
<gene>
    <name evidence="2" type="ORF">N7458_003951</name>
</gene>
<name>A0AAD6CBM2_9EURO</name>
<proteinExistence type="predicted"/>
<sequence>MTESIEFIDIMDSDDSLPIHEESDAASSQPPLGSPMGRGSPTLDCTANTGRTVSQQSPILMIPSSKRGPKIRSGVWLSAGIPREYLVNGIPIAGVINERGVPRPSLRGPDIWPTEDTIEEVGRMAEHNDWSAIQESKSVFHLAGPHKNQLRDAYIWIALRQKKNGSSVMSESARNRLVPKWRELVDSKNNAPPPATFDLRWSGAGTESSNSSQIDLQGIFERLDVQNTVVEKLEEQIERQGAAIQRLADSIDAEAVINQQVVAGLRQVERALEGPLGGCRQQ</sequence>
<dbReference type="Proteomes" id="UP001213681">
    <property type="component" value="Unassembled WGS sequence"/>
</dbReference>
<reference evidence="2" key="1">
    <citation type="submission" date="2022-12" db="EMBL/GenBank/DDBJ databases">
        <authorList>
            <person name="Petersen C."/>
        </authorList>
    </citation>
    <scope>NUCLEOTIDE SEQUENCE</scope>
    <source>
        <strain evidence="2">IBT 16125</strain>
    </source>
</reference>
<accession>A0AAD6CBM2</accession>
<reference evidence="2" key="2">
    <citation type="journal article" date="2023" name="IMA Fungus">
        <title>Comparative genomic study of the Penicillium genus elucidates a diverse pangenome and 15 lateral gene transfer events.</title>
        <authorList>
            <person name="Petersen C."/>
            <person name="Sorensen T."/>
            <person name="Nielsen M.R."/>
            <person name="Sondergaard T.E."/>
            <person name="Sorensen J.L."/>
            <person name="Fitzpatrick D.A."/>
            <person name="Frisvad J.C."/>
            <person name="Nielsen K.L."/>
        </authorList>
    </citation>
    <scope>NUCLEOTIDE SEQUENCE</scope>
    <source>
        <strain evidence="2">IBT 16125</strain>
    </source>
</reference>